<organism evidence="2 4">
    <name type="scientific">Terribacillus saccharophilus</name>
    <dbReference type="NCBI Taxonomy" id="361277"/>
    <lineage>
        <taxon>Bacteria</taxon>
        <taxon>Bacillati</taxon>
        <taxon>Bacillota</taxon>
        <taxon>Bacilli</taxon>
        <taxon>Bacillales</taxon>
        <taxon>Bacillaceae</taxon>
        <taxon>Terribacillus</taxon>
    </lineage>
</organism>
<dbReference type="RefSeq" id="WP_038565307.1">
    <property type="nucleotide sequence ID" value="NZ_CP008876.1"/>
</dbReference>
<evidence type="ECO:0000313" key="3">
    <source>
        <dbReference type="EMBL" id="SEO17549.1"/>
    </source>
</evidence>
<dbReference type="HOGENOM" id="CLU_2756461_0_0_9"/>
<name>A0A075LQE8_9BACI</name>
<dbReference type="EMBL" id="CP008876">
    <property type="protein sequence ID" value="AIF68351.1"/>
    <property type="molecule type" value="Genomic_DNA"/>
</dbReference>
<protein>
    <submittedName>
        <fullName evidence="2">Uncharacterized protein</fullName>
    </submittedName>
</protein>
<evidence type="ECO:0000256" key="1">
    <source>
        <dbReference type="SAM" id="Phobius"/>
    </source>
</evidence>
<feature type="transmembrane region" description="Helical" evidence="1">
    <location>
        <begin position="35"/>
        <end position="56"/>
    </location>
</feature>
<keyword evidence="1" id="KW-0472">Membrane</keyword>
<keyword evidence="1" id="KW-0812">Transmembrane</keyword>
<dbReference type="EMBL" id="FOCD01000008">
    <property type="protein sequence ID" value="SEO17549.1"/>
    <property type="molecule type" value="Genomic_DNA"/>
</dbReference>
<accession>A0A075LQE8</accession>
<sequence>MNFDNQTKRLYLNVGIYIVLGGISALLYLLHHNLIIIGICLLVSYLISYGISNTLFPRSKDTFYPKDERK</sequence>
<gene>
    <name evidence="2" type="ORF">GZ22_18050</name>
    <name evidence="3" type="ORF">SAMN04489762_3648</name>
</gene>
<dbReference type="GeneID" id="34222763"/>
<dbReference type="Proteomes" id="UP000027980">
    <property type="component" value="Chromosome"/>
</dbReference>
<evidence type="ECO:0000313" key="5">
    <source>
        <dbReference type="Proteomes" id="UP000199735"/>
    </source>
</evidence>
<dbReference type="Proteomes" id="UP000199735">
    <property type="component" value="Unassembled WGS sequence"/>
</dbReference>
<accession>A0AAX2EKB9</accession>
<proteinExistence type="predicted"/>
<feature type="transmembrane region" description="Helical" evidence="1">
    <location>
        <begin position="12"/>
        <end position="29"/>
    </location>
</feature>
<reference evidence="3 5" key="2">
    <citation type="submission" date="2016-10" db="EMBL/GenBank/DDBJ databases">
        <authorList>
            <person name="Varghese N."/>
            <person name="Submissions S."/>
        </authorList>
    </citation>
    <scope>NUCLEOTIDE SEQUENCE [LARGE SCALE GENOMIC DNA]</scope>
    <source>
        <strain evidence="3 5">DSM 21619</strain>
    </source>
</reference>
<evidence type="ECO:0000313" key="2">
    <source>
        <dbReference type="EMBL" id="AIF68351.1"/>
    </source>
</evidence>
<evidence type="ECO:0000313" key="4">
    <source>
        <dbReference type="Proteomes" id="UP000027980"/>
    </source>
</evidence>
<dbReference type="KEGG" id="tap:GZ22_18050"/>
<dbReference type="AlphaFoldDB" id="A0A075LQE8"/>
<reference evidence="2 4" key="1">
    <citation type="submission" date="2014-07" db="EMBL/GenBank/DDBJ databases">
        <title>Complete genome sequence of a moderately halophilic bacterium Terribacillus aidingensis MP602, isolated from Cryptomeria fortunei in Tianmu mountain in China.</title>
        <authorList>
            <person name="Wang Y."/>
            <person name="Lu P."/>
            <person name="Zhang L."/>
        </authorList>
    </citation>
    <scope>NUCLEOTIDE SEQUENCE [LARGE SCALE GENOMIC DNA]</scope>
    <source>
        <strain evidence="2 4">MP602</strain>
    </source>
</reference>
<keyword evidence="1" id="KW-1133">Transmembrane helix</keyword>